<dbReference type="Gene3D" id="2.60.120.260">
    <property type="entry name" value="Galactose-binding domain-like"/>
    <property type="match status" value="2"/>
</dbReference>
<dbReference type="InterPro" id="IPR008928">
    <property type="entry name" value="6-hairpin_glycosidase_sf"/>
</dbReference>
<dbReference type="EMBL" id="BRLB01000017">
    <property type="protein sequence ID" value="GKX31473.1"/>
    <property type="molecule type" value="Genomic_DNA"/>
</dbReference>
<dbReference type="InterPro" id="IPR012341">
    <property type="entry name" value="6hp_glycosidase-like_sf"/>
</dbReference>
<dbReference type="SUPFAM" id="SSF48208">
    <property type="entry name" value="Six-hairpin glycosidases"/>
    <property type="match status" value="1"/>
</dbReference>
<reference evidence="8" key="1">
    <citation type="submission" date="2022-06" db="EMBL/GenBank/DDBJ databases">
        <title>Vallitalea longa sp. nov., an anaerobic bacterium isolated from marine sediment.</title>
        <authorList>
            <person name="Hirano S."/>
            <person name="Terahara T."/>
            <person name="Mori K."/>
            <person name="Hamada M."/>
            <person name="Matsumoto R."/>
            <person name="Kobayashi T."/>
        </authorList>
    </citation>
    <scope>NUCLEOTIDE SEQUENCE</scope>
    <source>
        <strain evidence="8">SH18-1</strain>
    </source>
</reference>
<proteinExistence type="predicted"/>
<dbReference type="Gene3D" id="2.60.40.10">
    <property type="entry name" value="Immunoglobulins"/>
    <property type="match status" value="1"/>
</dbReference>
<dbReference type="Pfam" id="PF17390">
    <property type="entry name" value="Bac_rhamnosid_C"/>
    <property type="match status" value="1"/>
</dbReference>
<dbReference type="GO" id="GO:0030596">
    <property type="term" value="F:alpha-L-rhamnosidase activity"/>
    <property type="evidence" value="ECO:0007669"/>
    <property type="project" value="UniProtKB-EC"/>
</dbReference>
<dbReference type="Pfam" id="PF17389">
    <property type="entry name" value="Bac_rhamnosid6H"/>
    <property type="match status" value="1"/>
</dbReference>
<accession>A0A9W6DHH6</accession>
<dbReference type="Pfam" id="PF05592">
    <property type="entry name" value="Bac_rhamnosid"/>
    <property type="match status" value="1"/>
</dbReference>
<dbReference type="InterPro" id="IPR035398">
    <property type="entry name" value="Bac_rhamnosid_C"/>
</dbReference>
<dbReference type="Gene3D" id="2.60.420.10">
    <property type="entry name" value="Maltose phosphorylase, domain 3"/>
    <property type="match status" value="1"/>
</dbReference>
<evidence type="ECO:0000259" key="5">
    <source>
        <dbReference type="Pfam" id="PF08531"/>
    </source>
</evidence>
<keyword evidence="9" id="KW-1185">Reference proteome</keyword>
<evidence type="ECO:0000256" key="1">
    <source>
        <dbReference type="ARBA" id="ARBA00001445"/>
    </source>
</evidence>
<feature type="domain" description="Alpha-L-rhamnosidase six-hairpin glycosidase" evidence="6">
    <location>
        <begin position="434"/>
        <end position="766"/>
    </location>
</feature>
<dbReference type="InterPro" id="IPR013737">
    <property type="entry name" value="Bac_rhamnosid_N"/>
</dbReference>
<name>A0A9W6DHH6_9FIRM</name>
<keyword evidence="3" id="KW-0378">Hydrolase</keyword>
<dbReference type="InterPro" id="IPR013783">
    <property type="entry name" value="Ig-like_fold"/>
</dbReference>
<evidence type="ECO:0000259" key="4">
    <source>
        <dbReference type="Pfam" id="PF05592"/>
    </source>
</evidence>
<organism evidence="8 9">
    <name type="scientific">Vallitalea longa</name>
    <dbReference type="NCBI Taxonomy" id="2936439"/>
    <lineage>
        <taxon>Bacteria</taxon>
        <taxon>Bacillati</taxon>
        <taxon>Bacillota</taxon>
        <taxon>Clostridia</taxon>
        <taxon>Lachnospirales</taxon>
        <taxon>Vallitaleaceae</taxon>
        <taxon>Vallitalea</taxon>
    </lineage>
</organism>
<feature type="domain" description="Alpha-L-rhamnosidase C-terminal" evidence="7">
    <location>
        <begin position="769"/>
        <end position="839"/>
    </location>
</feature>
<dbReference type="EC" id="3.2.1.40" evidence="2"/>
<dbReference type="PANTHER" id="PTHR33307:SF6">
    <property type="entry name" value="ALPHA-RHAMNOSIDASE (EUROFUNG)-RELATED"/>
    <property type="match status" value="1"/>
</dbReference>
<feature type="domain" description="Alpha-L-rhamnosidase concanavalin-like" evidence="4">
    <location>
        <begin position="327"/>
        <end position="428"/>
    </location>
</feature>
<comment type="caution">
    <text evidence="8">The sequence shown here is derived from an EMBL/GenBank/DDBJ whole genome shotgun (WGS) entry which is preliminary data.</text>
</comment>
<evidence type="ECO:0000256" key="3">
    <source>
        <dbReference type="ARBA" id="ARBA00022801"/>
    </source>
</evidence>
<dbReference type="InterPro" id="IPR035396">
    <property type="entry name" value="Bac_rhamnosid6H"/>
</dbReference>
<dbReference type="AlphaFoldDB" id="A0A9W6DHH6"/>
<dbReference type="PIRSF" id="PIRSF010631">
    <property type="entry name" value="A-rhamnsds"/>
    <property type="match status" value="1"/>
</dbReference>
<dbReference type="Pfam" id="PF25788">
    <property type="entry name" value="Ig_Rha78A_N"/>
    <property type="match status" value="1"/>
</dbReference>
<dbReference type="Gene3D" id="1.50.10.10">
    <property type="match status" value="1"/>
</dbReference>
<dbReference type="GO" id="GO:0005975">
    <property type="term" value="P:carbohydrate metabolic process"/>
    <property type="evidence" value="ECO:0007669"/>
    <property type="project" value="InterPro"/>
</dbReference>
<sequence>MKNNLFVINELRCENLQEFIGIDCIKPRLSWKIQSQLHEVKQKDYKIMVSSTKKKLIEEDYDLWDSGKITDDRSVNVEYKGETLNSRETCYWKVKVWISDYVYKESEIAYWEMGLLNKEDWQGQWIGMGKRYKQSWSPLFRKEFFVSKEVKKARIYLTGLGYYEASMNGTKIGDHVLEPAQTDYDVRVFYTTYDIASYLKKGNNAIGIMLGDGWYNQTRMWKHKVMYGNPRLLCQIEIEYEDGAKEVIFSNTSWKCSLGPIVLNHVYNGETYDSRMVQSGWNFPGFNDEEWFMTQIESKPGGALASQMMPPIKTMEFIDPVNISEPQNHVFVFDFGHNLAGWTKLTVEGVAGAEITIRYAESLSENGMINTNSCSLKNLFIPQTHRYIIKGEGKEIYEARFNYSGFRYAEVTGLTCKPDISVLKAIAVYTDLEESGEFESSNGDINKIHQMARHTITSNLQGNITDCPIREKCGWLGDAMIVSDSIMYNWNSVHFWEKFVKDIESSRKVNGQWTMVVPGKRTCGEAAPAWGTAQVTIPLLLYIFYEDKWILKDQYQAIKDWTDHLRSRCEAYLISFGIGDWWYPGGRENLDVPHDLISTAYFFQSATQTAEIAKILGFEEDYQKYTILSHKIKKAFNKRYFNKGKNSYGSQTADSFALKIKLVEESYVQKVVKALVKSIRDEGFHLTTGHIGTKYVFEVLTDFGYKEEAYKTLVQSGYPGFVYLINKGYTTLPERWEGDQDYGVPRNTGSLNHPFKCGFDAWLFSHLAGIRPLKPGFKEIMIKPTPMGDIKWIKGSFDSIYGKIRSHWRMDKGIFEIDATIPANTTAKIVLPFDSDVAIMCGENISCVKKETYTKNGGYIDVGSGVYSFKQKL</sequence>
<dbReference type="PANTHER" id="PTHR33307">
    <property type="entry name" value="ALPHA-RHAMNOSIDASE (EUROFUNG)"/>
    <property type="match status" value="1"/>
</dbReference>
<evidence type="ECO:0000313" key="9">
    <source>
        <dbReference type="Proteomes" id="UP001144256"/>
    </source>
</evidence>
<dbReference type="RefSeq" id="WP_281818568.1">
    <property type="nucleotide sequence ID" value="NZ_BRLB01000017.1"/>
</dbReference>
<dbReference type="InterPro" id="IPR008902">
    <property type="entry name" value="Rhamnosid_concanavalin"/>
</dbReference>
<dbReference type="Pfam" id="PF08531">
    <property type="entry name" value="Bac_rhamnosid_N"/>
    <property type="match status" value="1"/>
</dbReference>
<protein>
    <recommendedName>
        <fullName evidence="2">alpha-L-rhamnosidase</fullName>
        <ecNumber evidence="2">3.2.1.40</ecNumber>
    </recommendedName>
</protein>
<comment type="catalytic activity">
    <reaction evidence="1">
        <text>Hydrolysis of terminal non-reducing alpha-L-rhamnose residues in alpha-L-rhamnosides.</text>
        <dbReference type="EC" id="3.2.1.40"/>
    </reaction>
</comment>
<dbReference type="Proteomes" id="UP001144256">
    <property type="component" value="Unassembled WGS sequence"/>
</dbReference>
<evidence type="ECO:0000313" key="8">
    <source>
        <dbReference type="EMBL" id="GKX31473.1"/>
    </source>
</evidence>
<evidence type="ECO:0000256" key="2">
    <source>
        <dbReference type="ARBA" id="ARBA00012652"/>
    </source>
</evidence>
<gene>
    <name evidence="8" type="ORF">SH1V18_39530</name>
</gene>
<evidence type="ECO:0000259" key="7">
    <source>
        <dbReference type="Pfam" id="PF17390"/>
    </source>
</evidence>
<feature type="domain" description="Bacterial alpha-L-rhamnosidase N-terminal" evidence="5">
    <location>
        <begin position="148"/>
        <end position="316"/>
    </location>
</feature>
<evidence type="ECO:0000259" key="6">
    <source>
        <dbReference type="Pfam" id="PF17389"/>
    </source>
</evidence>
<dbReference type="InterPro" id="IPR016007">
    <property type="entry name" value="Alpha_rhamnosid"/>
</dbReference>